<evidence type="ECO:0000313" key="1">
    <source>
        <dbReference type="EMBL" id="OAL10076.1"/>
    </source>
</evidence>
<reference evidence="2" key="1">
    <citation type="submission" date="2016-04" db="EMBL/GenBank/DDBJ databases">
        <authorList>
            <person name="Quiroz-Castaneda R.E."/>
            <person name="Martinez-Ocampo F."/>
        </authorList>
    </citation>
    <scope>NUCLEOTIDE SEQUENCE [LARGE SCALE GENOMIC DNA]</scope>
    <source>
        <strain evidence="2">INIFAP01</strain>
    </source>
</reference>
<comment type="caution">
    <text evidence="1">The sequence shown here is derived from an EMBL/GenBank/DDBJ whole genome shotgun (WGS) entry which is preliminary data.</text>
</comment>
<sequence>MQFYFVINTRVDDGLLIENAYQKQYRYKYILLNKWNEQQIHNTRGLLDQARTKPDEWIGNIRWEGLVTYGANKNKSSCEKEKNVTLIYQKHKSIYF</sequence>
<gene>
    <name evidence="1" type="ORF">A6V39_04125</name>
</gene>
<name>A0A1A9QDP3_9MOLU</name>
<protein>
    <submittedName>
        <fullName evidence="1">Uncharacterized protein</fullName>
    </submittedName>
</protein>
<accession>A0A1A9QDP3</accession>
<dbReference type="EMBL" id="LWUJ01000012">
    <property type="protein sequence ID" value="OAL10076.1"/>
    <property type="molecule type" value="Genomic_DNA"/>
</dbReference>
<dbReference type="Proteomes" id="UP000077623">
    <property type="component" value="Unassembled WGS sequence"/>
</dbReference>
<dbReference type="STRING" id="432608.A6V39_04125"/>
<dbReference type="RefSeq" id="WP_187150463.1">
    <property type="nucleotide sequence ID" value="NZ_LWUJ01000012.1"/>
</dbReference>
<dbReference type="AlphaFoldDB" id="A0A1A9QDP3"/>
<keyword evidence="2" id="KW-1185">Reference proteome</keyword>
<organism evidence="1 2">
    <name type="scientific">Candidatus Mycoplasma haematobovis</name>
    <dbReference type="NCBI Taxonomy" id="432608"/>
    <lineage>
        <taxon>Bacteria</taxon>
        <taxon>Bacillati</taxon>
        <taxon>Mycoplasmatota</taxon>
        <taxon>Mollicutes</taxon>
        <taxon>Mycoplasmataceae</taxon>
        <taxon>Mycoplasma</taxon>
    </lineage>
</organism>
<evidence type="ECO:0000313" key="2">
    <source>
        <dbReference type="Proteomes" id="UP000077623"/>
    </source>
</evidence>
<proteinExistence type="predicted"/>